<feature type="transmembrane region" description="Helical" evidence="1">
    <location>
        <begin position="311"/>
        <end position="333"/>
    </location>
</feature>
<gene>
    <name evidence="2" type="ORF">BDV96DRAFT_643854</name>
</gene>
<feature type="transmembrane region" description="Helical" evidence="1">
    <location>
        <begin position="245"/>
        <end position="268"/>
    </location>
</feature>
<dbReference type="OrthoDB" id="3934142at2759"/>
<proteinExistence type="predicted"/>
<evidence type="ECO:0000313" key="2">
    <source>
        <dbReference type="EMBL" id="KAF2118616.1"/>
    </source>
</evidence>
<evidence type="ECO:0000313" key="3">
    <source>
        <dbReference type="Proteomes" id="UP000799770"/>
    </source>
</evidence>
<protein>
    <submittedName>
        <fullName evidence="2">Uncharacterized protein</fullName>
    </submittedName>
</protein>
<keyword evidence="1" id="KW-0472">Membrane</keyword>
<dbReference type="EMBL" id="ML977317">
    <property type="protein sequence ID" value="KAF2118616.1"/>
    <property type="molecule type" value="Genomic_DNA"/>
</dbReference>
<keyword evidence="1" id="KW-0812">Transmembrane</keyword>
<dbReference type="AlphaFoldDB" id="A0A6A5ZHD7"/>
<dbReference type="Proteomes" id="UP000799770">
    <property type="component" value="Unassembled WGS sequence"/>
</dbReference>
<sequence length="341" mass="38168">MSTVASGFRSQLHWQGIASPDIELQANSRAPTDDTLSPPLLRNYASLPKSSMYASAFTDASKRRRDASAPLFIPTFTTLRRTIVEHLTTSLQQLERQITTETLDTGLRQQRILEAVNLLRHMDQIIESEVKQSRLEDPAYAATRGLSVLHFDQMDNYQLESQPWVLLTKAWGAQSKNVVEPADDATIAKLLPDYCRDQVKVRAQVDDIQSLHPWTLRPKTTPERQPGTLHYGADGSVRFRYLMNWLWNAVLLLVILALVCFYGVGIIATNTKFSPTFQHYFFWIAIAWSLISSALLSWLSMALGASKRDAVGAFLTGLGIWLVVIQIGQTHLITQAGGLGD</sequence>
<evidence type="ECO:0000256" key="1">
    <source>
        <dbReference type="SAM" id="Phobius"/>
    </source>
</evidence>
<keyword evidence="1" id="KW-1133">Transmembrane helix</keyword>
<name>A0A6A5ZHD7_9PLEO</name>
<feature type="transmembrane region" description="Helical" evidence="1">
    <location>
        <begin position="280"/>
        <end position="299"/>
    </location>
</feature>
<reference evidence="2" key="1">
    <citation type="journal article" date="2020" name="Stud. Mycol.">
        <title>101 Dothideomycetes genomes: a test case for predicting lifestyles and emergence of pathogens.</title>
        <authorList>
            <person name="Haridas S."/>
            <person name="Albert R."/>
            <person name="Binder M."/>
            <person name="Bloem J."/>
            <person name="Labutti K."/>
            <person name="Salamov A."/>
            <person name="Andreopoulos B."/>
            <person name="Baker S."/>
            <person name="Barry K."/>
            <person name="Bills G."/>
            <person name="Bluhm B."/>
            <person name="Cannon C."/>
            <person name="Castanera R."/>
            <person name="Culley D."/>
            <person name="Daum C."/>
            <person name="Ezra D."/>
            <person name="Gonzalez J."/>
            <person name="Henrissat B."/>
            <person name="Kuo A."/>
            <person name="Liang C."/>
            <person name="Lipzen A."/>
            <person name="Lutzoni F."/>
            <person name="Magnuson J."/>
            <person name="Mondo S."/>
            <person name="Nolan M."/>
            <person name="Ohm R."/>
            <person name="Pangilinan J."/>
            <person name="Park H.-J."/>
            <person name="Ramirez L."/>
            <person name="Alfaro M."/>
            <person name="Sun H."/>
            <person name="Tritt A."/>
            <person name="Yoshinaga Y."/>
            <person name="Zwiers L.-H."/>
            <person name="Turgeon B."/>
            <person name="Goodwin S."/>
            <person name="Spatafora J."/>
            <person name="Crous P."/>
            <person name="Grigoriev I."/>
        </authorList>
    </citation>
    <scope>NUCLEOTIDE SEQUENCE</scope>
    <source>
        <strain evidence="2">CBS 627.86</strain>
    </source>
</reference>
<keyword evidence="3" id="KW-1185">Reference proteome</keyword>
<accession>A0A6A5ZHD7</accession>
<organism evidence="2 3">
    <name type="scientific">Lophiotrema nucula</name>
    <dbReference type="NCBI Taxonomy" id="690887"/>
    <lineage>
        <taxon>Eukaryota</taxon>
        <taxon>Fungi</taxon>
        <taxon>Dikarya</taxon>
        <taxon>Ascomycota</taxon>
        <taxon>Pezizomycotina</taxon>
        <taxon>Dothideomycetes</taxon>
        <taxon>Pleosporomycetidae</taxon>
        <taxon>Pleosporales</taxon>
        <taxon>Lophiotremataceae</taxon>
        <taxon>Lophiotrema</taxon>
    </lineage>
</organism>